<dbReference type="AlphaFoldDB" id="A0AAV6TQR3"/>
<evidence type="ECO:0000313" key="2">
    <source>
        <dbReference type="Proteomes" id="UP000827092"/>
    </source>
</evidence>
<comment type="caution">
    <text evidence="1">The sequence shown here is derived from an EMBL/GenBank/DDBJ whole genome shotgun (WGS) entry which is preliminary data.</text>
</comment>
<reference evidence="1 2" key="1">
    <citation type="journal article" date="2022" name="Nat. Ecol. Evol.">
        <title>A masculinizing supergene underlies an exaggerated male reproductive morph in a spider.</title>
        <authorList>
            <person name="Hendrickx F."/>
            <person name="De Corte Z."/>
            <person name="Sonet G."/>
            <person name="Van Belleghem S.M."/>
            <person name="Kostlbacher S."/>
            <person name="Vangestel C."/>
        </authorList>
    </citation>
    <scope>NUCLEOTIDE SEQUENCE [LARGE SCALE GENOMIC DNA]</scope>
    <source>
        <strain evidence="1">W744_W776</strain>
    </source>
</reference>
<name>A0AAV6TQR3_9ARAC</name>
<gene>
    <name evidence="1" type="ORF">JTE90_016081</name>
</gene>
<accession>A0AAV6TQR3</accession>
<protein>
    <submittedName>
        <fullName evidence="1">Uncharacterized protein</fullName>
    </submittedName>
</protein>
<evidence type="ECO:0000313" key="1">
    <source>
        <dbReference type="EMBL" id="KAG8173951.1"/>
    </source>
</evidence>
<dbReference type="EMBL" id="JAFNEN010001404">
    <property type="protein sequence ID" value="KAG8173951.1"/>
    <property type="molecule type" value="Genomic_DNA"/>
</dbReference>
<keyword evidence="2" id="KW-1185">Reference proteome</keyword>
<dbReference type="Proteomes" id="UP000827092">
    <property type="component" value="Unassembled WGS sequence"/>
</dbReference>
<proteinExistence type="predicted"/>
<sequence>MCFILLHLKCSSIYNINKPYIIVCPGLPSLLLEILGEFVCCVLRPPDFGMVCVVCCCRGKKSRVTPRPLVDRFILSTTLFTTRATNGIIEPQVMFYSRPPTSKNNEEEFSSPAVVAKALAPMTTKDRLGLTTPILPLDPAYQSSQQVNVISCSTSTTTVINSNELTLPPGYVINREVKYG</sequence>
<organism evidence="1 2">
    <name type="scientific">Oedothorax gibbosus</name>
    <dbReference type="NCBI Taxonomy" id="931172"/>
    <lineage>
        <taxon>Eukaryota</taxon>
        <taxon>Metazoa</taxon>
        <taxon>Ecdysozoa</taxon>
        <taxon>Arthropoda</taxon>
        <taxon>Chelicerata</taxon>
        <taxon>Arachnida</taxon>
        <taxon>Araneae</taxon>
        <taxon>Araneomorphae</taxon>
        <taxon>Entelegynae</taxon>
        <taxon>Araneoidea</taxon>
        <taxon>Linyphiidae</taxon>
        <taxon>Erigoninae</taxon>
        <taxon>Oedothorax</taxon>
    </lineage>
</organism>